<evidence type="ECO:0000259" key="2">
    <source>
        <dbReference type="Pfam" id="PF13205"/>
    </source>
</evidence>
<organism evidence="3 4">
    <name type="scientific">Paucihalobacter ruber</name>
    <dbReference type="NCBI Taxonomy" id="2567861"/>
    <lineage>
        <taxon>Bacteria</taxon>
        <taxon>Pseudomonadati</taxon>
        <taxon>Bacteroidota</taxon>
        <taxon>Flavobacteriia</taxon>
        <taxon>Flavobacteriales</taxon>
        <taxon>Flavobacteriaceae</taxon>
        <taxon>Paucihalobacter</taxon>
    </lineage>
</organism>
<dbReference type="InterPro" id="IPR032812">
    <property type="entry name" value="SbsA_Ig"/>
</dbReference>
<gene>
    <name evidence="3" type="ORF">FJ651_03880</name>
</gene>
<feature type="domain" description="SbsA Ig-like" evidence="2">
    <location>
        <begin position="37"/>
        <end position="139"/>
    </location>
</feature>
<sequence length="539" mass="62067">MKITYFYTGIKYLLALLFIVAIASCANRGMPDGGLKDEDPPVITRSVPENFSINFKSKEVKIYFDEYVKLKDLRKQLIVSPPMDPEPIITPMGAASKYITIELPDTLLANTTYAINFGNSIVDNNEENPYPYYRYVFSTGSYIDSLTVTGSVMDSEKRITDKFISVMLYEVDSTYTDSVIYKQKPRYITNTLDSVTTFKIENIKAGTYKMVALKEQTSNFTFQPKTDKIGFVEGVVTVPKDTSYILKMFNEIIDFKVLRPKQVAEQRIQFPFEGDYKGSQITLLDTLPSDFDFKISKDSKADTLYYWYKPKLELDSTLFLVRKGTYADTLKHKFFKADTDSLTVTGNPSGTLDFGKQFSLEGSIPLVSLDESLISIMNRDSVDVQFTTQLDTLWHKFVFDFETEERQQYKIRILPEAIKDFYGNTTDTLNFSLNTKQKSDYGNIRVNLVNAKLPLIVQLVDDKDEVKYERYADTNNFVDFFDVAPRNYYLRAIFDTNQNGRYDTGSFLNNFQPERISYHPAEIEVRANFDYVETFTLLD</sequence>
<dbReference type="EMBL" id="VHIQ01000002">
    <property type="protein sequence ID" value="TPV34679.1"/>
    <property type="molecule type" value="Genomic_DNA"/>
</dbReference>
<keyword evidence="1" id="KW-0732">Signal</keyword>
<dbReference type="PROSITE" id="PS51257">
    <property type="entry name" value="PROKAR_LIPOPROTEIN"/>
    <property type="match status" value="1"/>
</dbReference>
<comment type="caution">
    <text evidence="3">The sequence shown here is derived from an EMBL/GenBank/DDBJ whole genome shotgun (WGS) entry which is preliminary data.</text>
</comment>
<evidence type="ECO:0000256" key="1">
    <source>
        <dbReference type="ARBA" id="ARBA00022729"/>
    </source>
</evidence>
<keyword evidence="4" id="KW-1185">Reference proteome</keyword>
<evidence type="ECO:0000313" key="4">
    <source>
        <dbReference type="Proteomes" id="UP000317332"/>
    </source>
</evidence>
<dbReference type="Pfam" id="PF13205">
    <property type="entry name" value="Big_5"/>
    <property type="match status" value="1"/>
</dbReference>
<dbReference type="Proteomes" id="UP000317332">
    <property type="component" value="Unassembled WGS sequence"/>
</dbReference>
<dbReference type="OrthoDB" id="9809989at2"/>
<dbReference type="RefSeq" id="WP_140989102.1">
    <property type="nucleotide sequence ID" value="NZ_VHIQ01000002.1"/>
</dbReference>
<accession>A0A506PM99</accession>
<proteinExistence type="predicted"/>
<reference evidence="3 4" key="1">
    <citation type="submission" date="2019-06" db="EMBL/GenBank/DDBJ databases">
        <title>Flavobacteriaceae Paucihalobacterium erythroidium CWB-1, complete genome.</title>
        <authorList>
            <person name="Wu S."/>
        </authorList>
    </citation>
    <scope>NUCLEOTIDE SEQUENCE [LARGE SCALE GENOMIC DNA]</scope>
    <source>
        <strain evidence="3 4">CWB-1</strain>
    </source>
</reference>
<evidence type="ECO:0000313" key="3">
    <source>
        <dbReference type="EMBL" id="TPV34679.1"/>
    </source>
</evidence>
<name>A0A506PM99_9FLAO</name>
<protein>
    <recommendedName>
        <fullName evidence="2">SbsA Ig-like domain-containing protein</fullName>
    </recommendedName>
</protein>
<dbReference type="AlphaFoldDB" id="A0A506PM99"/>